<protein>
    <recommendedName>
        <fullName evidence="7">Phosphate-specific transport system accessory protein PhoU</fullName>
    </recommendedName>
</protein>
<comment type="caution">
    <text evidence="9">The sequence shown here is derived from an EMBL/GenBank/DDBJ whole genome shotgun (WGS) entry which is preliminary data.</text>
</comment>
<sequence>MREMYTQELTQLGNQLSRMAAQVSRAVSRASRSLDENDSALAEQTIDADERIDDLAYIIDEMCTQLLALQAPVARDLRLIVTGLRMTKTLERMGDLARNIAIIARQQAHTDALPPEIVGIVKKMGVQARIAGENTAKLMEDPNTDLANQMQTDDDVMDDLHVQLHRMLLDPDLVLTPTQIINLTLVGRYYERFGDHATNVGRNVMYLIEGERFLAE</sequence>
<keyword evidence="4 7" id="KW-0813">Transport</keyword>
<dbReference type="EMBL" id="AGWN01000001">
    <property type="protein sequence ID" value="EPD31503.1"/>
    <property type="molecule type" value="Genomic_DNA"/>
</dbReference>
<accession>A0A9W5VX10</accession>
<gene>
    <name evidence="9" type="ORF">HMPREF9238_01279</name>
</gene>
<evidence type="ECO:0000256" key="7">
    <source>
        <dbReference type="PIRNR" id="PIRNR003107"/>
    </source>
</evidence>
<evidence type="ECO:0000256" key="1">
    <source>
        <dbReference type="ARBA" id="ARBA00004496"/>
    </source>
</evidence>
<evidence type="ECO:0000313" key="10">
    <source>
        <dbReference type="Proteomes" id="UP000014387"/>
    </source>
</evidence>
<dbReference type="InterPro" id="IPR038078">
    <property type="entry name" value="PhoU-like_sf"/>
</dbReference>
<evidence type="ECO:0000259" key="8">
    <source>
        <dbReference type="Pfam" id="PF01895"/>
    </source>
</evidence>
<evidence type="ECO:0000256" key="6">
    <source>
        <dbReference type="ARBA" id="ARBA00022592"/>
    </source>
</evidence>
<comment type="similarity">
    <text evidence="2 7">Belongs to the PhoU family.</text>
</comment>
<dbReference type="RefSeq" id="WP_016444613.1">
    <property type="nucleotide sequence ID" value="NZ_KE150266.1"/>
</dbReference>
<dbReference type="InterPro" id="IPR026022">
    <property type="entry name" value="PhoU_dom"/>
</dbReference>
<evidence type="ECO:0000256" key="2">
    <source>
        <dbReference type="ARBA" id="ARBA00008107"/>
    </source>
</evidence>
<feature type="domain" description="PhoU" evidence="8">
    <location>
        <begin position="16"/>
        <end position="101"/>
    </location>
</feature>
<dbReference type="AlphaFoldDB" id="A0A9W5VX10"/>
<organism evidence="9 10">
    <name type="scientific">Gleimia europaea ACS-120-V-Col10b</name>
    <dbReference type="NCBI Taxonomy" id="883069"/>
    <lineage>
        <taxon>Bacteria</taxon>
        <taxon>Bacillati</taxon>
        <taxon>Actinomycetota</taxon>
        <taxon>Actinomycetes</taxon>
        <taxon>Actinomycetales</taxon>
        <taxon>Actinomycetaceae</taxon>
        <taxon>Gleimia</taxon>
    </lineage>
</organism>
<dbReference type="PANTHER" id="PTHR42930:SF3">
    <property type="entry name" value="PHOSPHATE-SPECIFIC TRANSPORT SYSTEM ACCESSORY PROTEIN PHOU"/>
    <property type="match status" value="1"/>
</dbReference>
<evidence type="ECO:0000256" key="3">
    <source>
        <dbReference type="ARBA" id="ARBA00011738"/>
    </source>
</evidence>
<dbReference type="GO" id="GO:0045936">
    <property type="term" value="P:negative regulation of phosphate metabolic process"/>
    <property type="evidence" value="ECO:0007669"/>
    <property type="project" value="InterPro"/>
</dbReference>
<keyword evidence="10" id="KW-1185">Reference proteome</keyword>
<dbReference type="GO" id="GO:0005737">
    <property type="term" value="C:cytoplasm"/>
    <property type="evidence" value="ECO:0007669"/>
    <property type="project" value="UniProtKB-SubCell"/>
</dbReference>
<dbReference type="GO" id="GO:0006817">
    <property type="term" value="P:phosphate ion transport"/>
    <property type="evidence" value="ECO:0007669"/>
    <property type="project" value="UniProtKB-KW"/>
</dbReference>
<dbReference type="Proteomes" id="UP000014387">
    <property type="component" value="Unassembled WGS sequence"/>
</dbReference>
<feature type="domain" description="PhoU" evidence="8">
    <location>
        <begin position="122"/>
        <end position="204"/>
    </location>
</feature>
<dbReference type="InterPro" id="IPR028366">
    <property type="entry name" value="PhoU"/>
</dbReference>
<keyword evidence="6 7" id="KW-0592">Phosphate transport</keyword>
<dbReference type="NCBIfam" id="TIGR02135">
    <property type="entry name" value="phoU_full"/>
    <property type="match status" value="1"/>
</dbReference>
<evidence type="ECO:0000313" key="9">
    <source>
        <dbReference type="EMBL" id="EPD31503.1"/>
    </source>
</evidence>
<dbReference type="SUPFAM" id="SSF109755">
    <property type="entry name" value="PhoU-like"/>
    <property type="match status" value="1"/>
</dbReference>
<keyword evidence="5 7" id="KW-0963">Cytoplasm</keyword>
<proteinExistence type="inferred from homology"/>
<dbReference type="FunFam" id="1.20.58.220:FF:000004">
    <property type="entry name" value="Phosphate-specific transport system accessory protein PhoU"/>
    <property type="match status" value="1"/>
</dbReference>
<dbReference type="PIRSF" id="PIRSF003107">
    <property type="entry name" value="PhoU"/>
    <property type="match status" value="1"/>
</dbReference>
<dbReference type="Gene3D" id="1.20.58.220">
    <property type="entry name" value="Phosphate transport system protein phou homolog 2, domain 2"/>
    <property type="match status" value="1"/>
</dbReference>
<evidence type="ECO:0000256" key="5">
    <source>
        <dbReference type="ARBA" id="ARBA00022490"/>
    </source>
</evidence>
<name>A0A9W5VX10_9ACTO</name>
<comment type="subcellular location">
    <subcellularLocation>
        <location evidence="1 7">Cytoplasm</location>
    </subcellularLocation>
</comment>
<comment type="subunit">
    <text evidence="3 7">Homodimer.</text>
</comment>
<dbReference type="PANTHER" id="PTHR42930">
    <property type="entry name" value="PHOSPHATE-SPECIFIC TRANSPORT SYSTEM ACCESSORY PROTEIN PHOU"/>
    <property type="match status" value="1"/>
</dbReference>
<reference evidence="9 10" key="1">
    <citation type="submission" date="2013-05" db="EMBL/GenBank/DDBJ databases">
        <title>The Genome Sequence of Actinomyces europaeus ACS-120-V-COL10B.</title>
        <authorList>
            <consortium name="The Broad Institute Genomics Platform"/>
            <person name="Earl A."/>
            <person name="Ward D."/>
            <person name="Feldgarden M."/>
            <person name="Gevers D."/>
            <person name="Saerens B."/>
            <person name="Vaneechoutte M."/>
            <person name="Walker B."/>
            <person name="Young S."/>
            <person name="Zeng Q."/>
            <person name="Gargeya S."/>
            <person name="Fitzgerald M."/>
            <person name="Haas B."/>
            <person name="Abouelleil A."/>
            <person name="Allen A.W."/>
            <person name="Alvarado L."/>
            <person name="Arachchi H.M."/>
            <person name="Berlin A.M."/>
            <person name="Chapman S.B."/>
            <person name="Gainer-Dewar J."/>
            <person name="Goldberg J."/>
            <person name="Griggs A."/>
            <person name="Gujja S."/>
            <person name="Hansen M."/>
            <person name="Howarth C."/>
            <person name="Imamovic A."/>
            <person name="Ireland A."/>
            <person name="Larimer J."/>
            <person name="McCowan C."/>
            <person name="Murphy C."/>
            <person name="Pearson M."/>
            <person name="Poon T.W."/>
            <person name="Priest M."/>
            <person name="Roberts A."/>
            <person name="Saif S."/>
            <person name="Shea T."/>
            <person name="Sisk P."/>
            <person name="Sykes S."/>
            <person name="Wortman J."/>
            <person name="Nusbaum C."/>
            <person name="Birren B."/>
        </authorList>
    </citation>
    <scope>NUCLEOTIDE SEQUENCE [LARGE SCALE GENOMIC DNA]</scope>
    <source>
        <strain evidence="9 10">ACS-120-V-Col10b</strain>
    </source>
</reference>
<dbReference type="Pfam" id="PF01895">
    <property type="entry name" value="PhoU"/>
    <property type="match status" value="2"/>
</dbReference>
<comment type="function">
    <text evidence="7">Plays a role in the regulation of phosphate uptake.</text>
</comment>
<evidence type="ECO:0000256" key="4">
    <source>
        <dbReference type="ARBA" id="ARBA00022448"/>
    </source>
</evidence>
<dbReference type="GO" id="GO:0030643">
    <property type="term" value="P:intracellular phosphate ion homeostasis"/>
    <property type="evidence" value="ECO:0007669"/>
    <property type="project" value="InterPro"/>
</dbReference>